<name>A0A1B7N268_9AGAM</name>
<dbReference type="InParanoid" id="A0A1B7N268"/>
<proteinExistence type="predicted"/>
<sequence length="1629" mass="185043">MVKKRVEVNQRALVDKVLARYPEDFTVFRELLQNADDARATEIRIEFQTSDYAKHSAGANGKVNGVNGTIPDLLNTKLSKWIVRNNGDYFAIKDWDRLTKIADGNPDEQKIGAFGVGFYSVFSVTDSPRVLSGGKSLSIFFEGDQLFTEDGTCADSPWTSIEMELKEDMRAPVPKPFDLARFLAATMTFMSSVKTTSVFFDDKVFLKIHKFREYSSDDLPIPSDMLRKSEEDTMKIGTVSVVTQGITVKITDWALAAGTKKKSTQHAGVDNLPKNPAKRKGFWSNSKKSQAPNVAPPSRSATIDHPPWSTHTAKYTVYSAQVTTSASHDLLKGLKAMTKKEPPSRFAFEMVYFSKEEHDARAAEEKSDPLGSVFRGPQGLFPELDGDMEYRSRVFIGQSTAQTTGIGGHLSGGFIPTVERGSIDLTNGHIAKWNEELLYVGGFLARLVYEKEIGNIRKSWPKGALTNSTVAASSREKASYAMRCFTFNPSTPDGKVSKILQNAFFNCSNSDCFPIISNYGIQNTKDVRQPNEDFTSFMKIMPILLPTSAGDPPSLIDSLPEQYMVRMYSFRDVVNELEGRILQDDEMVGLLRWWVSVYDIVPNRDNVQGELMEAAKLSIGKLKRQVTLSQISKFIDSSVWIPWLQSDDALPPDTIPFSFTRPLDRKQIPSALSWESMTVVDWLKHLISPQIDLAHDIRKNLTYSNRVLVILGNIWSTLSSDMKSEAQELMEDVPWIATNKGLWRANEAYFQEADVFRDLPVVTGNVYDPQVVTVLTEFGVKKRLDFTKLFEKAGQSDTWSAVEMIRYLNSDPDTLEMLTEIQSHAVFPSDTGKKYCITELYLPHDDIRELGLPILNWLDRIDSEDEQLLTTLGFLRHPPLEKIVEIAGSDDPDIRRAAFKYFSNKFDELYDKDYDPSLCAGNPFIPALKEGEVCVGTHEEVYSDSSWAMMGFQRVHPSVEKKVINRLRMREAPSAEQVIEVFKERPPKSFDIATKWFAFLATKQVLSPGDLQQIANIPIVPVKNPVPEADPDSVRMVPPRECFLGGIQYADDHLYRRLFTFVDFGDTANGFLKACGVKAKPDCSDIINILIKDPLDFLRKTNNNAEGGPEKYLTELRTVAVGYEGLSEEDKGSMRKAPIFVGYHVSGLSNTNQSAILKDEFGLVRACEILIADDMENRQKFGNLVWLAPQDELLEKLYESVGSGYLSNHIQYNVKPSKESNKNNSSRCGETRKKIVENLPIFLHELDKKRLKNPSTHLYWDKESRFLVRGCKDLKVEKRLESSFCKPLERGSENFECQVSAEITEEDSLVTLWLKDEQVAVDMYDVAVALCRLLFKTHKKHDVLSLMTILETDKEVLRRRGYDVDMIKDAHKAAVLEDNRKEKERQEEERRRQAEQRSEGPYYGGVRFRSRFFEFFMRRSKGSKTAGIVKSGEVDQSIDEIFEQLGKGEATKEEQEIRNREHRGASKKLKDVEYCAEQKTTDLELVDGVEALAGLTRVWKQKTTEEDIPEHDLADFADMVHELSRVLNLGNADNSLFNIFWHPDDPELMGFNRNRLIFLNLAHYTKKHLRAPPGLAYIEWYYIIVHEIAHNKTPFHDEHHELLISAIGTRNLRKLHDVQAVREYFECSE</sequence>
<accession>A0A1B7N268</accession>
<evidence type="ECO:0000313" key="4">
    <source>
        <dbReference type="Proteomes" id="UP000092154"/>
    </source>
</evidence>
<dbReference type="PANTHER" id="PTHR47839:SF1">
    <property type="entry name" value="DOMAIN PROTEIN, PUTATIVE (AFU_ORTHOLOGUE AFUA_6G04830)-RELATED"/>
    <property type="match status" value="1"/>
</dbReference>
<dbReference type="OrthoDB" id="10031156at2759"/>
<organism evidence="3 4">
    <name type="scientific">Rhizopogon vinicolor AM-OR11-026</name>
    <dbReference type="NCBI Taxonomy" id="1314800"/>
    <lineage>
        <taxon>Eukaryota</taxon>
        <taxon>Fungi</taxon>
        <taxon>Dikarya</taxon>
        <taxon>Basidiomycota</taxon>
        <taxon>Agaricomycotina</taxon>
        <taxon>Agaricomycetes</taxon>
        <taxon>Agaricomycetidae</taxon>
        <taxon>Boletales</taxon>
        <taxon>Suillineae</taxon>
        <taxon>Rhizopogonaceae</taxon>
        <taxon>Rhizopogon</taxon>
    </lineage>
</organism>
<keyword evidence="4" id="KW-1185">Reference proteome</keyword>
<gene>
    <name evidence="3" type="ORF">K503DRAFT_865779</name>
</gene>
<dbReference type="STRING" id="1314800.A0A1B7N268"/>
<feature type="compositionally biased region" description="Polar residues" evidence="1">
    <location>
        <begin position="283"/>
        <end position="292"/>
    </location>
</feature>
<dbReference type="Proteomes" id="UP000092154">
    <property type="component" value="Unassembled WGS sequence"/>
</dbReference>
<evidence type="ECO:0000313" key="3">
    <source>
        <dbReference type="EMBL" id="OAX38950.1"/>
    </source>
</evidence>
<dbReference type="PANTHER" id="PTHR47839">
    <property type="entry name" value="DOMAIN PROTEIN, PUTATIVE (AFU_ORTHOLOGUE AFUA_6G04830)-RELATED"/>
    <property type="match status" value="1"/>
</dbReference>
<dbReference type="EMBL" id="KV448269">
    <property type="protein sequence ID" value="OAX38950.1"/>
    <property type="molecule type" value="Genomic_DNA"/>
</dbReference>
<feature type="domain" description="Sacsin/Nov" evidence="2">
    <location>
        <begin position="14"/>
        <end position="140"/>
    </location>
</feature>
<dbReference type="Gene3D" id="3.30.565.10">
    <property type="entry name" value="Histidine kinase-like ATPase, C-terminal domain"/>
    <property type="match status" value="1"/>
</dbReference>
<dbReference type="SUPFAM" id="SSF55874">
    <property type="entry name" value="ATPase domain of HSP90 chaperone/DNA topoisomerase II/histidine kinase"/>
    <property type="match status" value="1"/>
</dbReference>
<dbReference type="NCBIfam" id="NF047352">
    <property type="entry name" value="P_loop_sacsin"/>
    <property type="match status" value="1"/>
</dbReference>
<feature type="region of interest" description="Disordered" evidence="1">
    <location>
        <begin position="1375"/>
        <end position="1398"/>
    </location>
</feature>
<evidence type="ECO:0000259" key="2">
    <source>
        <dbReference type="Pfam" id="PF25794"/>
    </source>
</evidence>
<dbReference type="InterPro" id="IPR022155">
    <property type="entry name" value="DUF3684"/>
</dbReference>
<evidence type="ECO:0000256" key="1">
    <source>
        <dbReference type="SAM" id="MobiDB-lite"/>
    </source>
</evidence>
<feature type="region of interest" description="Disordered" evidence="1">
    <location>
        <begin position="264"/>
        <end position="306"/>
    </location>
</feature>
<dbReference type="Pfam" id="PF25794">
    <property type="entry name" value="SACS"/>
    <property type="match status" value="1"/>
</dbReference>
<dbReference type="InterPro" id="IPR036890">
    <property type="entry name" value="HATPase_C_sf"/>
</dbReference>
<reference evidence="3 4" key="1">
    <citation type="submission" date="2016-06" db="EMBL/GenBank/DDBJ databases">
        <title>Comparative genomics of the ectomycorrhizal sister species Rhizopogon vinicolor and Rhizopogon vesiculosus (Basidiomycota: Boletales) reveals a divergence of the mating type B locus.</title>
        <authorList>
            <consortium name="DOE Joint Genome Institute"/>
            <person name="Mujic A.B."/>
            <person name="Kuo A."/>
            <person name="Tritt A."/>
            <person name="Lipzen A."/>
            <person name="Chen C."/>
            <person name="Johnson J."/>
            <person name="Sharma A."/>
            <person name="Barry K."/>
            <person name="Grigoriev I.V."/>
            <person name="Spatafora J.W."/>
        </authorList>
    </citation>
    <scope>NUCLEOTIDE SEQUENCE [LARGE SCALE GENOMIC DNA]</scope>
    <source>
        <strain evidence="3 4">AM-OR11-026</strain>
    </source>
</reference>
<dbReference type="Pfam" id="PF12449">
    <property type="entry name" value="DUF3684"/>
    <property type="match status" value="1"/>
</dbReference>
<protein>
    <recommendedName>
        <fullName evidence="2">Sacsin/Nov domain-containing protein</fullName>
    </recommendedName>
</protein>
<dbReference type="InterPro" id="IPR058210">
    <property type="entry name" value="SACS/Nov_dom"/>
</dbReference>